<evidence type="ECO:0000313" key="10">
    <source>
        <dbReference type="Proteomes" id="UP000199137"/>
    </source>
</evidence>
<evidence type="ECO:0000256" key="6">
    <source>
        <dbReference type="RuleBase" id="RU004005"/>
    </source>
</evidence>
<dbReference type="Gene3D" id="3.30.300.130">
    <property type="entry name" value="Fe-S cluster assembly (FSCA)"/>
    <property type="match status" value="1"/>
</dbReference>
<dbReference type="STRING" id="112413.SAMN05421854_103104"/>
<dbReference type="InterPro" id="IPR001063">
    <property type="entry name" value="Ribosomal_uL22"/>
</dbReference>
<dbReference type="GO" id="GO:0006412">
    <property type="term" value="P:translation"/>
    <property type="evidence" value="ECO:0007669"/>
    <property type="project" value="InterPro"/>
</dbReference>
<feature type="domain" description="MIP18 family-like" evidence="8">
    <location>
        <begin position="145"/>
        <end position="208"/>
    </location>
</feature>
<dbReference type="Gene3D" id="3.90.470.10">
    <property type="entry name" value="Ribosomal protein L22/L17"/>
    <property type="match status" value="1"/>
</dbReference>
<evidence type="ECO:0000256" key="7">
    <source>
        <dbReference type="RuleBase" id="RU004006"/>
    </source>
</evidence>
<dbReference type="PANTHER" id="PTHR42831">
    <property type="entry name" value="FE-S PROTEIN MATURATION AUXILIARY FACTOR YITW"/>
    <property type="match status" value="1"/>
</dbReference>
<dbReference type="EMBL" id="FOWC01000003">
    <property type="protein sequence ID" value="SFO81998.1"/>
    <property type="molecule type" value="Genomic_DNA"/>
</dbReference>
<organism evidence="9 10">
    <name type="scientific">Amycolatopsis rubida</name>
    <dbReference type="NCBI Taxonomy" id="112413"/>
    <lineage>
        <taxon>Bacteria</taxon>
        <taxon>Bacillati</taxon>
        <taxon>Actinomycetota</taxon>
        <taxon>Actinomycetes</taxon>
        <taxon>Pseudonocardiales</taxon>
        <taxon>Pseudonocardiaceae</taxon>
        <taxon>Amycolatopsis</taxon>
    </lineage>
</organism>
<evidence type="ECO:0000256" key="4">
    <source>
        <dbReference type="ARBA" id="ARBA00025084"/>
    </source>
</evidence>
<dbReference type="Pfam" id="PF00237">
    <property type="entry name" value="Ribosomal_L22"/>
    <property type="match status" value="1"/>
</dbReference>
<comment type="similarity">
    <text evidence="1 6">Belongs to the universal ribosomal protein uL22 family.</text>
</comment>
<keyword evidence="7" id="KW-0694">RNA-binding</keyword>
<keyword evidence="7" id="KW-0699">rRNA-binding</keyword>
<dbReference type="Pfam" id="PF01883">
    <property type="entry name" value="FeS_assembly_P"/>
    <property type="match status" value="1"/>
</dbReference>
<evidence type="ECO:0000256" key="2">
    <source>
        <dbReference type="ARBA" id="ARBA00022980"/>
    </source>
</evidence>
<comment type="subunit">
    <text evidence="7">Part of the 50S ribosomal subunit.</text>
</comment>
<dbReference type="InterPro" id="IPR036394">
    <property type="entry name" value="Ribosomal_uL22_sf"/>
</dbReference>
<reference evidence="9 10" key="1">
    <citation type="submission" date="2016-10" db="EMBL/GenBank/DDBJ databases">
        <authorList>
            <person name="de Groot N.N."/>
        </authorList>
    </citation>
    <scope>NUCLEOTIDE SEQUENCE [LARGE SCALE GENOMIC DNA]</scope>
    <source>
        <strain evidence="9 10">DSM 44637</strain>
    </source>
</reference>
<protein>
    <recommendedName>
        <fullName evidence="5">50S ribosomal protein L22</fullName>
    </recommendedName>
</protein>
<dbReference type="GO" id="GO:0019843">
    <property type="term" value="F:rRNA binding"/>
    <property type="evidence" value="ECO:0007669"/>
    <property type="project" value="UniProtKB-KW"/>
</dbReference>
<keyword evidence="3 6" id="KW-0687">Ribonucleoprotein</keyword>
<evidence type="ECO:0000313" key="9">
    <source>
        <dbReference type="EMBL" id="SFO81998.1"/>
    </source>
</evidence>
<dbReference type="GO" id="GO:1990904">
    <property type="term" value="C:ribonucleoprotein complex"/>
    <property type="evidence" value="ECO:0007669"/>
    <property type="project" value="UniProtKB-KW"/>
</dbReference>
<dbReference type="GO" id="GO:0003735">
    <property type="term" value="F:structural constituent of ribosome"/>
    <property type="evidence" value="ECO:0007669"/>
    <property type="project" value="InterPro"/>
</dbReference>
<dbReference type="InterPro" id="IPR034904">
    <property type="entry name" value="FSCA_dom_sf"/>
</dbReference>
<dbReference type="OrthoDB" id="9805360at2"/>
<comment type="function">
    <text evidence="4">This protein binds specifically to 23S rRNA; its binding is stimulated by other ribosomal proteins, e.g. L4, L17, and L20. It is important during the early stages of 50S assembly. It makes multiple contacts with different domains of the 23S rRNA in the assembled 50S subunit and ribosome.</text>
</comment>
<proteinExistence type="inferred from homology"/>
<keyword evidence="2 6" id="KW-0689">Ribosomal protein</keyword>
<accession>A0A1I5KAI7</accession>
<name>A0A1I5KAI7_9PSEU</name>
<dbReference type="InterPro" id="IPR002744">
    <property type="entry name" value="MIP18-like"/>
</dbReference>
<sequence>MTTLAVLETLASQTRVTVADARAALARVRGLSVVDAVAKLRLGPGRTCEPVARVLDRALANAARAGLSPGHLIVAGGSATPAEPIVRVRRKAHGKADWISSETADVRVELQPAGAYEAAAVPAPVEAADEPALDSAPADARSVPVREALYDVLDPDLGVNVVDLGFVRGVTVDEHDIATLTMTLTSPACPLTGIMEDQIRTALLEDPGIVADFRVVWVWSPSWRPSDISDDGREQLRAIGFSTL</sequence>
<gene>
    <name evidence="9" type="ORF">SAMN05421854_103104</name>
</gene>
<dbReference type="Proteomes" id="UP000199137">
    <property type="component" value="Unassembled WGS sequence"/>
</dbReference>
<dbReference type="AlphaFoldDB" id="A0A1I5KAI7"/>
<evidence type="ECO:0000256" key="5">
    <source>
        <dbReference type="ARBA" id="ARBA00035480"/>
    </source>
</evidence>
<evidence type="ECO:0000256" key="3">
    <source>
        <dbReference type="ARBA" id="ARBA00023274"/>
    </source>
</evidence>
<dbReference type="InterPro" id="IPR052339">
    <property type="entry name" value="Fe-S_Maturation_MIP18"/>
</dbReference>
<dbReference type="SUPFAM" id="SSF117916">
    <property type="entry name" value="Fe-S cluster assembly (FSCA) domain-like"/>
    <property type="match status" value="1"/>
</dbReference>
<dbReference type="SUPFAM" id="SSF54843">
    <property type="entry name" value="Ribosomal protein L22"/>
    <property type="match status" value="1"/>
</dbReference>
<evidence type="ECO:0000256" key="1">
    <source>
        <dbReference type="ARBA" id="ARBA00009451"/>
    </source>
</evidence>
<dbReference type="PANTHER" id="PTHR42831:SF1">
    <property type="entry name" value="FE-S PROTEIN MATURATION AUXILIARY FACTOR YITW"/>
    <property type="match status" value="1"/>
</dbReference>
<evidence type="ECO:0000259" key="8">
    <source>
        <dbReference type="Pfam" id="PF01883"/>
    </source>
</evidence>
<dbReference type="RefSeq" id="WP_093573507.1">
    <property type="nucleotide sequence ID" value="NZ_FOWC01000003.1"/>
</dbReference>
<dbReference type="GO" id="GO:0005840">
    <property type="term" value="C:ribosome"/>
    <property type="evidence" value="ECO:0007669"/>
    <property type="project" value="UniProtKB-KW"/>
</dbReference>